<evidence type="ECO:0000256" key="1">
    <source>
        <dbReference type="SAM" id="MobiDB-lite"/>
    </source>
</evidence>
<protein>
    <submittedName>
        <fullName evidence="2">Uncharacterized protein</fullName>
    </submittedName>
</protein>
<accession>E8PSA7</accession>
<proteinExistence type="predicted"/>
<geneLocation type="plasmid" evidence="2">
    <name>pPCP</name>
</geneLocation>
<name>E8PSA7_YERPE</name>
<sequence length="48" mass="5263">MSSVQESLYNDYSISGFFMWRLLQAGYSKAKKSPGTGGTRTGGERIAK</sequence>
<reference evidence="2" key="1">
    <citation type="journal article" date="2012" name="PLoS ONE">
        <title>Novel Plasmids and Resistance Phenotypes in Yersinia pestis: Unique Plasmid Inventory of Strain Java 9 Mediates High Levels of Arsenic Resistance.</title>
        <authorList>
            <person name="Eppinger M."/>
            <person name="Radnedge L."/>
            <person name="Andersen G."/>
            <person name="Vietri N."/>
            <person name="Severson G."/>
            <person name="Mou S."/>
            <person name="Ravel J."/>
            <person name="Worsham P.L."/>
        </authorList>
    </citation>
    <scope>NUCLEOTIDE SEQUENCE [LARGE SCALE GENOMIC DNA]</scope>
    <source>
        <strain evidence="2">Java 9</strain>
        <plasmid evidence="2">pPCP</plasmid>
    </source>
</reference>
<dbReference type="EMBL" id="CP002180">
    <property type="protein sequence ID" value="ADW66907.1"/>
    <property type="molecule type" value="Genomic_DNA"/>
</dbReference>
<evidence type="ECO:0000313" key="2">
    <source>
        <dbReference type="EMBL" id="ADW66907.1"/>
    </source>
</evidence>
<dbReference type="AlphaFoldDB" id="E8PSA7"/>
<feature type="region of interest" description="Disordered" evidence="1">
    <location>
        <begin position="29"/>
        <end position="48"/>
    </location>
</feature>
<keyword evidence="2" id="KW-0614">Plasmid</keyword>
<organism evidence="2">
    <name type="scientific">Yersinia pestis Java 9</name>
    <dbReference type="NCBI Taxonomy" id="880632"/>
    <lineage>
        <taxon>Bacteria</taxon>
        <taxon>Pseudomonadati</taxon>
        <taxon>Pseudomonadota</taxon>
        <taxon>Gammaproteobacteria</taxon>
        <taxon>Enterobacterales</taxon>
        <taxon>Yersiniaceae</taxon>
        <taxon>Yersinia</taxon>
    </lineage>
</organism>
<gene>
    <name evidence="2" type="ORF">YPJ_pPCP9</name>
</gene>